<protein>
    <submittedName>
        <fullName evidence="1">Uncharacterized protein</fullName>
    </submittedName>
</protein>
<dbReference type="RefSeq" id="WP_184788285.1">
    <property type="nucleotide sequence ID" value="NZ_BONT01000003.1"/>
</dbReference>
<keyword evidence="2" id="KW-1185">Reference proteome</keyword>
<comment type="caution">
    <text evidence="1">The sequence shown here is derived from an EMBL/GenBank/DDBJ whole genome shotgun (WGS) entry which is preliminary data.</text>
</comment>
<organism evidence="1 2">
    <name type="scientific">Phytomonospora endophytica</name>
    <dbReference type="NCBI Taxonomy" id="714109"/>
    <lineage>
        <taxon>Bacteria</taxon>
        <taxon>Bacillati</taxon>
        <taxon>Actinomycetota</taxon>
        <taxon>Actinomycetes</taxon>
        <taxon>Micromonosporales</taxon>
        <taxon>Micromonosporaceae</taxon>
        <taxon>Phytomonospora</taxon>
    </lineage>
</organism>
<sequence length="61" mass="6847">MTTCTGLADPPDDRSAGDGFWPWHLFAPWHAEIRFGEDAPAVRAVGPVHRHRVPEPSRSRE</sequence>
<evidence type="ECO:0000313" key="1">
    <source>
        <dbReference type="EMBL" id="MBB6035432.1"/>
    </source>
</evidence>
<dbReference type="EMBL" id="JACHGT010000006">
    <property type="protein sequence ID" value="MBB6035432.1"/>
    <property type="molecule type" value="Genomic_DNA"/>
</dbReference>
<name>A0A841FPE8_9ACTN</name>
<accession>A0A841FPE8</accession>
<proteinExistence type="predicted"/>
<reference evidence="1 2" key="1">
    <citation type="submission" date="2020-08" db="EMBL/GenBank/DDBJ databases">
        <title>Genomic Encyclopedia of Type Strains, Phase IV (KMG-IV): sequencing the most valuable type-strain genomes for metagenomic binning, comparative biology and taxonomic classification.</title>
        <authorList>
            <person name="Goeker M."/>
        </authorList>
    </citation>
    <scope>NUCLEOTIDE SEQUENCE [LARGE SCALE GENOMIC DNA]</scope>
    <source>
        <strain evidence="1 2">YIM 65646</strain>
    </source>
</reference>
<dbReference type="AlphaFoldDB" id="A0A841FPE8"/>
<dbReference type="Proteomes" id="UP000548476">
    <property type="component" value="Unassembled WGS sequence"/>
</dbReference>
<gene>
    <name evidence="1" type="ORF">HNR73_003289</name>
</gene>
<evidence type="ECO:0000313" key="2">
    <source>
        <dbReference type="Proteomes" id="UP000548476"/>
    </source>
</evidence>